<gene>
    <name evidence="1" type="ORF">RHMOL_Rhmol05G0165600</name>
</gene>
<comment type="caution">
    <text evidence="1">The sequence shown here is derived from an EMBL/GenBank/DDBJ whole genome shotgun (WGS) entry which is preliminary data.</text>
</comment>
<dbReference type="EMBL" id="CM046392">
    <property type="protein sequence ID" value="KAI8555321.1"/>
    <property type="molecule type" value="Genomic_DNA"/>
</dbReference>
<name>A0ACC0NQY6_RHOML</name>
<accession>A0ACC0NQY6</accession>
<evidence type="ECO:0000313" key="2">
    <source>
        <dbReference type="Proteomes" id="UP001062846"/>
    </source>
</evidence>
<protein>
    <submittedName>
        <fullName evidence="1">Uncharacterized protein</fullName>
    </submittedName>
</protein>
<organism evidence="1 2">
    <name type="scientific">Rhododendron molle</name>
    <name type="common">Chinese azalea</name>
    <name type="synonym">Azalea mollis</name>
    <dbReference type="NCBI Taxonomy" id="49168"/>
    <lineage>
        <taxon>Eukaryota</taxon>
        <taxon>Viridiplantae</taxon>
        <taxon>Streptophyta</taxon>
        <taxon>Embryophyta</taxon>
        <taxon>Tracheophyta</taxon>
        <taxon>Spermatophyta</taxon>
        <taxon>Magnoliopsida</taxon>
        <taxon>eudicotyledons</taxon>
        <taxon>Gunneridae</taxon>
        <taxon>Pentapetalae</taxon>
        <taxon>asterids</taxon>
        <taxon>Ericales</taxon>
        <taxon>Ericaceae</taxon>
        <taxon>Ericoideae</taxon>
        <taxon>Rhodoreae</taxon>
        <taxon>Rhododendron</taxon>
    </lineage>
</organism>
<evidence type="ECO:0000313" key="1">
    <source>
        <dbReference type="EMBL" id="KAI8555321.1"/>
    </source>
</evidence>
<reference evidence="1" key="1">
    <citation type="submission" date="2022-02" db="EMBL/GenBank/DDBJ databases">
        <title>Plant Genome Project.</title>
        <authorList>
            <person name="Zhang R.-G."/>
        </authorList>
    </citation>
    <scope>NUCLEOTIDE SEQUENCE</scope>
    <source>
        <strain evidence="1">AT1</strain>
    </source>
</reference>
<sequence>MDLRTHSVPCFQLPQSAPMILALSNPHHLTTMNIHPWCLRTFFGSYYSLLLERFMAFFHHSFA</sequence>
<dbReference type="Proteomes" id="UP001062846">
    <property type="component" value="Chromosome 5"/>
</dbReference>
<keyword evidence="2" id="KW-1185">Reference proteome</keyword>
<proteinExistence type="predicted"/>